<evidence type="ECO:0000256" key="6">
    <source>
        <dbReference type="ARBA" id="ARBA00022917"/>
    </source>
</evidence>
<dbReference type="Gene3D" id="1.10.240.10">
    <property type="entry name" value="Tyrosyl-Transfer RNA Synthetase"/>
    <property type="match status" value="1"/>
</dbReference>
<keyword evidence="4 9" id="KW-0547">Nucleotide-binding</keyword>
<comment type="similarity">
    <text evidence="1 9">Belongs to the class-I aminoacyl-tRNA synthetase family.</text>
</comment>
<dbReference type="GO" id="GO:0006436">
    <property type="term" value="P:tryptophanyl-tRNA aminoacylation"/>
    <property type="evidence" value="ECO:0007669"/>
    <property type="project" value="UniProtKB-UniRule"/>
</dbReference>
<sequence length="364" mass="40220">MTHSLDKNIKKDYTSPSNLSTLKKVKTQKKEVSAMQYKVELLTGIRPTGDLTVANYLGAVAPIVELQAQGVSPMVFVADLHAITDNEPATVRQYIHGVVADYIALGVDPRKAKIYLQSDIAGEVTTFTALLARLVSVAELLRVPTLKDKLKNNARPETANALLLLYPVLMAADILLNRAKKVPVGEDQLAHMEVTRLLARRFNKRYGEIFPIPQVLQVKSLRILSLRGEGKMSKTNPGGAIFLTDDVKTVANKIKVAETAFEGVMNDKLESHILVAKGLAKTKSERDEVDAIIQAHKSGKPVMGQFKQILTRIVQNFIEEFQSKRAEITRDPSYIPSVLEEGAKVARENAIETLGEVRKALQFD</sequence>
<dbReference type="AlphaFoldDB" id="A0A2M8DSA3"/>
<dbReference type="Proteomes" id="UP000230136">
    <property type="component" value="Unassembled WGS sequence"/>
</dbReference>
<dbReference type="PANTHER" id="PTHR43766:SF1">
    <property type="entry name" value="TRYPTOPHAN--TRNA LIGASE, MITOCHONDRIAL"/>
    <property type="match status" value="1"/>
</dbReference>
<comment type="caution">
    <text evidence="10">The sequence shown here is derived from an EMBL/GenBank/DDBJ whole genome shotgun (WGS) entry which is preliminary data.</text>
</comment>
<dbReference type="SUPFAM" id="SSF52374">
    <property type="entry name" value="Nucleotidylyl transferase"/>
    <property type="match status" value="1"/>
</dbReference>
<evidence type="ECO:0000313" key="11">
    <source>
        <dbReference type="Proteomes" id="UP000230136"/>
    </source>
</evidence>
<dbReference type="InterPro" id="IPR014729">
    <property type="entry name" value="Rossmann-like_a/b/a_fold"/>
</dbReference>
<keyword evidence="6 9" id="KW-0648">Protein biosynthesis</keyword>
<evidence type="ECO:0000256" key="9">
    <source>
        <dbReference type="RuleBase" id="RU363036"/>
    </source>
</evidence>
<dbReference type="GO" id="GO:0004830">
    <property type="term" value="F:tryptophan-tRNA ligase activity"/>
    <property type="evidence" value="ECO:0007669"/>
    <property type="project" value="UniProtKB-UniRule"/>
</dbReference>
<evidence type="ECO:0000313" key="10">
    <source>
        <dbReference type="EMBL" id="PJC02216.1"/>
    </source>
</evidence>
<dbReference type="InterPro" id="IPR050203">
    <property type="entry name" value="Trp-tRNA_synthetase"/>
</dbReference>
<dbReference type="Pfam" id="PF00579">
    <property type="entry name" value="tRNA-synt_1b"/>
    <property type="match status" value="1"/>
</dbReference>
<dbReference type="GO" id="GO:0005829">
    <property type="term" value="C:cytosol"/>
    <property type="evidence" value="ECO:0007669"/>
    <property type="project" value="TreeGrafter"/>
</dbReference>
<proteinExistence type="inferred from homology"/>
<name>A0A2M8DSA3_9BACT</name>
<accession>A0A2M8DSA3</accession>
<dbReference type="EMBL" id="PFSY01000028">
    <property type="protein sequence ID" value="PJC02216.1"/>
    <property type="molecule type" value="Genomic_DNA"/>
</dbReference>
<keyword evidence="3 9" id="KW-0436">Ligase</keyword>
<dbReference type="Gene3D" id="3.40.50.620">
    <property type="entry name" value="HUPs"/>
    <property type="match status" value="1"/>
</dbReference>
<evidence type="ECO:0000256" key="2">
    <source>
        <dbReference type="ARBA" id="ARBA00013161"/>
    </source>
</evidence>
<gene>
    <name evidence="10" type="primary">trpS</name>
    <name evidence="10" type="ORF">CO073_00615</name>
</gene>
<dbReference type="CDD" id="cd00806">
    <property type="entry name" value="TrpRS_core"/>
    <property type="match status" value="1"/>
</dbReference>
<evidence type="ECO:0000256" key="7">
    <source>
        <dbReference type="ARBA" id="ARBA00023146"/>
    </source>
</evidence>
<reference evidence="11" key="1">
    <citation type="submission" date="2017-09" db="EMBL/GenBank/DDBJ databases">
        <title>Depth-based differentiation of microbial function through sediment-hosted aquifers and enrichment of novel symbionts in the deep terrestrial subsurface.</title>
        <authorList>
            <person name="Probst A.J."/>
            <person name="Ladd B."/>
            <person name="Jarett J.K."/>
            <person name="Geller-Mcgrath D.E."/>
            <person name="Sieber C.M.K."/>
            <person name="Emerson J.B."/>
            <person name="Anantharaman K."/>
            <person name="Thomas B.C."/>
            <person name="Malmstrom R."/>
            <person name="Stieglmeier M."/>
            <person name="Klingl A."/>
            <person name="Woyke T."/>
            <person name="Ryan C.M."/>
            <person name="Banfield J.F."/>
        </authorList>
    </citation>
    <scope>NUCLEOTIDE SEQUENCE [LARGE SCALE GENOMIC DNA]</scope>
</reference>
<keyword evidence="7 9" id="KW-0030">Aminoacyl-tRNA synthetase</keyword>
<keyword evidence="5 9" id="KW-0067">ATP-binding</keyword>
<evidence type="ECO:0000256" key="4">
    <source>
        <dbReference type="ARBA" id="ARBA00022741"/>
    </source>
</evidence>
<dbReference type="NCBIfam" id="TIGR00233">
    <property type="entry name" value="trpS"/>
    <property type="match status" value="1"/>
</dbReference>
<protein>
    <recommendedName>
        <fullName evidence="2 8">Tryptophan--tRNA ligase</fullName>
        <ecNumber evidence="2 8">6.1.1.2</ecNumber>
    </recommendedName>
</protein>
<evidence type="ECO:0000256" key="5">
    <source>
        <dbReference type="ARBA" id="ARBA00022840"/>
    </source>
</evidence>
<dbReference type="InterPro" id="IPR002306">
    <property type="entry name" value="Trp-tRNA-ligase"/>
</dbReference>
<dbReference type="InterPro" id="IPR002305">
    <property type="entry name" value="aa-tRNA-synth_Ic"/>
</dbReference>
<dbReference type="PRINTS" id="PR01039">
    <property type="entry name" value="TRNASYNTHTRP"/>
</dbReference>
<organism evidence="10 11">
    <name type="scientific">Candidatus Komeilibacteria bacterium CG_4_9_14_0_8_um_filter_36_9</name>
    <dbReference type="NCBI Taxonomy" id="1974473"/>
    <lineage>
        <taxon>Bacteria</taxon>
        <taxon>Candidatus Komeiliibacteriota</taxon>
    </lineage>
</organism>
<dbReference type="EC" id="6.1.1.2" evidence="2 8"/>
<dbReference type="PANTHER" id="PTHR43766">
    <property type="entry name" value="TRYPTOPHAN--TRNA LIGASE, MITOCHONDRIAL"/>
    <property type="match status" value="1"/>
</dbReference>
<evidence type="ECO:0000256" key="3">
    <source>
        <dbReference type="ARBA" id="ARBA00022598"/>
    </source>
</evidence>
<dbReference type="GO" id="GO:0005524">
    <property type="term" value="F:ATP binding"/>
    <property type="evidence" value="ECO:0007669"/>
    <property type="project" value="UniProtKB-KW"/>
</dbReference>
<evidence type="ECO:0000256" key="1">
    <source>
        <dbReference type="ARBA" id="ARBA00005594"/>
    </source>
</evidence>
<evidence type="ECO:0000256" key="8">
    <source>
        <dbReference type="NCBIfam" id="TIGR00233"/>
    </source>
</evidence>